<organism evidence="1 2">
    <name type="scientific">Selenomonas artemidis F0399</name>
    <dbReference type="NCBI Taxonomy" id="749551"/>
    <lineage>
        <taxon>Bacteria</taxon>
        <taxon>Bacillati</taxon>
        <taxon>Bacillota</taxon>
        <taxon>Negativicutes</taxon>
        <taxon>Selenomonadales</taxon>
        <taxon>Selenomonadaceae</taxon>
        <taxon>Selenomonas</taxon>
    </lineage>
</organism>
<dbReference type="EMBL" id="AECV01000021">
    <property type="protein sequence ID" value="EFW29606.1"/>
    <property type="molecule type" value="Genomic_DNA"/>
</dbReference>
<protein>
    <submittedName>
        <fullName evidence="1">Uncharacterized protein</fullName>
    </submittedName>
</protein>
<accession>E7N2J0</accession>
<dbReference type="HOGENOM" id="CLU_3084611_0_0_9"/>
<evidence type="ECO:0000313" key="2">
    <source>
        <dbReference type="Proteomes" id="UP000004633"/>
    </source>
</evidence>
<keyword evidence="2" id="KW-1185">Reference proteome</keyword>
<dbReference type="Proteomes" id="UP000004633">
    <property type="component" value="Unassembled WGS sequence"/>
</dbReference>
<evidence type="ECO:0000313" key="1">
    <source>
        <dbReference type="EMBL" id="EFW29606.1"/>
    </source>
</evidence>
<dbReference type="AlphaFoldDB" id="E7N2J0"/>
<name>E7N2J0_9FIRM</name>
<proteinExistence type="predicted"/>
<sequence length="52" mass="6048">MLNSYATCEERKSELCIQNNFPRTVAPIMESFYNKERPQRGHISVIRGDTSE</sequence>
<dbReference type="STRING" id="749551.HMPREF9555_01206"/>
<comment type="caution">
    <text evidence="1">The sequence shown here is derived from an EMBL/GenBank/DDBJ whole genome shotgun (WGS) entry which is preliminary data.</text>
</comment>
<gene>
    <name evidence="1" type="ORF">HMPREF9555_01206</name>
</gene>
<reference evidence="1 2" key="1">
    <citation type="submission" date="2010-08" db="EMBL/GenBank/DDBJ databases">
        <authorList>
            <person name="Weinstock G."/>
            <person name="Sodergren E."/>
            <person name="Clifton S."/>
            <person name="Fulton L."/>
            <person name="Fulton B."/>
            <person name="Courtney L."/>
            <person name="Fronick C."/>
            <person name="Harrison M."/>
            <person name="Strong C."/>
            <person name="Farmer C."/>
            <person name="Delahaunty K."/>
            <person name="Markovic C."/>
            <person name="Hall O."/>
            <person name="Minx P."/>
            <person name="Tomlinson C."/>
            <person name="Mitreva M."/>
            <person name="Hou S."/>
            <person name="Chen J."/>
            <person name="Wollam A."/>
            <person name="Pepin K.H."/>
            <person name="Johnson M."/>
            <person name="Bhonagiri V."/>
            <person name="Zhang X."/>
            <person name="Suruliraj S."/>
            <person name="Warren W."/>
            <person name="Chinwalla A."/>
            <person name="Mardis E.R."/>
            <person name="Wilson R.K."/>
        </authorList>
    </citation>
    <scope>NUCLEOTIDE SEQUENCE [LARGE SCALE GENOMIC DNA]</scope>
    <source>
        <strain evidence="1 2">F0399</strain>
    </source>
</reference>